<dbReference type="Proteomes" id="UP001321486">
    <property type="component" value="Plasmid pNBRC108728a"/>
</dbReference>
<feature type="region of interest" description="Disordered" evidence="1">
    <location>
        <begin position="300"/>
        <end position="326"/>
    </location>
</feature>
<evidence type="ECO:0000313" key="2">
    <source>
        <dbReference type="EMBL" id="BDZ52417.1"/>
    </source>
</evidence>
<geneLocation type="plasmid" evidence="2 3">
    <name>pNBRC108728a</name>
</geneLocation>
<feature type="region of interest" description="Disordered" evidence="1">
    <location>
        <begin position="387"/>
        <end position="409"/>
    </location>
</feature>
<keyword evidence="2" id="KW-0614">Plasmid</keyword>
<keyword evidence="3" id="KW-1185">Reference proteome</keyword>
<protein>
    <submittedName>
        <fullName evidence="2">Uncharacterized protein</fullName>
    </submittedName>
</protein>
<reference evidence="3" key="1">
    <citation type="journal article" date="2019" name="Int. J. Syst. Evol. Microbiol.">
        <title>The Global Catalogue of Microorganisms (GCM) 10K type strain sequencing project: providing services to taxonomists for standard genome sequencing and annotation.</title>
        <authorList>
            <consortium name="The Broad Institute Genomics Platform"/>
            <consortium name="The Broad Institute Genome Sequencing Center for Infectious Disease"/>
            <person name="Wu L."/>
            <person name="Ma J."/>
        </authorList>
    </citation>
    <scope>NUCLEOTIDE SEQUENCE [LARGE SCALE GENOMIC DNA]</scope>
    <source>
        <strain evidence="3">NBRC 108728</strain>
    </source>
</reference>
<name>A0ABN6Y512_9MICO</name>
<evidence type="ECO:0000256" key="1">
    <source>
        <dbReference type="SAM" id="MobiDB-lite"/>
    </source>
</evidence>
<gene>
    <name evidence="2" type="ORF">GCM10025867_46580</name>
</gene>
<evidence type="ECO:0000313" key="3">
    <source>
        <dbReference type="Proteomes" id="UP001321486"/>
    </source>
</evidence>
<proteinExistence type="predicted"/>
<dbReference type="EMBL" id="AP027733">
    <property type="protein sequence ID" value="BDZ52417.1"/>
    <property type="molecule type" value="Genomic_DNA"/>
</dbReference>
<sequence>MLTPALLRVPLDSKGETALDLLLAGHNSAYIQQRLETLTGIPLSPGESAWMQLLIPGPNPVRLKFLDVKRLRGTDTHPSRVIEAHERFSAFSANDGVRLMALALVQDLANEIALEGRGLEGRDDAIVAFKTLAAAHGIALDDAPNLRRLALAIPRDPDVAMAARVILPLFLPDPGRFFFHSNVDHHRALSMAAEMQQLPAVFDLSRLPSETGFGWLAGDTETPARLLGWGRDQDGVFIATLIDVADWVDATGEERYRTPTGYRMLVGNFAMGAEFNPRNQGEAEVLATLMAFVDVMERRGDADASSENADNSKERKREKRARTTRATPPVRLMYARGASSVGARAPGGGKLHLYRWPVRGFWRNQWYPSLKAHRMIFIQEHTAGPANAPVRGPRPVVNVYRENPKPENQ</sequence>
<accession>A0ABN6Y512</accession>
<organism evidence="2 3">
    <name type="scientific">Frondihabitans sucicola</name>
    <dbReference type="NCBI Taxonomy" id="1268041"/>
    <lineage>
        <taxon>Bacteria</taxon>
        <taxon>Bacillati</taxon>
        <taxon>Actinomycetota</taxon>
        <taxon>Actinomycetes</taxon>
        <taxon>Micrococcales</taxon>
        <taxon>Microbacteriaceae</taxon>
        <taxon>Frondihabitans</taxon>
    </lineage>
</organism>